<dbReference type="InterPro" id="IPR002100">
    <property type="entry name" value="TF_MADSbox"/>
</dbReference>
<dbReference type="GO" id="GO:0005634">
    <property type="term" value="C:nucleus"/>
    <property type="evidence" value="ECO:0007669"/>
    <property type="project" value="UniProtKB-SubCell"/>
</dbReference>
<comment type="subcellular location">
    <subcellularLocation>
        <location evidence="1">Nucleus</location>
    </subcellularLocation>
</comment>
<dbReference type="SUPFAM" id="SSF55455">
    <property type="entry name" value="SRF-like"/>
    <property type="match status" value="1"/>
</dbReference>
<name>K7X6P3_AQUCA</name>
<keyword evidence="2" id="KW-0805">Transcription regulation</keyword>
<dbReference type="PROSITE" id="PS50066">
    <property type="entry name" value="MADS_BOX_2"/>
    <property type="match status" value="1"/>
</dbReference>
<proteinExistence type="evidence at transcript level"/>
<dbReference type="EMBL" id="JX680223">
    <property type="protein sequence ID" value="AFX72855.1"/>
    <property type="molecule type" value="mRNA"/>
</dbReference>
<evidence type="ECO:0000256" key="1">
    <source>
        <dbReference type="ARBA" id="ARBA00004123"/>
    </source>
</evidence>
<dbReference type="Pfam" id="PF00319">
    <property type="entry name" value="SRF-TF"/>
    <property type="match status" value="1"/>
</dbReference>
<accession>K7X6P3</accession>
<keyword evidence="4" id="KW-0804">Transcription</keyword>
<dbReference type="SMART" id="SM00432">
    <property type="entry name" value="MADS"/>
    <property type="match status" value="1"/>
</dbReference>
<dbReference type="CDD" id="cd00120">
    <property type="entry name" value="MADS"/>
    <property type="match status" value="1"/>
</dbReference>
<keyword evidence="5" id="KW-0539">Nucleus</keyword>
<dbReference type="GO" id="GO:0003677">
    <property type="term" value="F:DNA binding"/>
    <property type="evidence" value="ECO:0007669"/>
    <property type="project" value="UniProtKB-KW"/>
</dbReference>
<dbReference type="PRINTS" id="PR00404">
    <property type="entry name" value="MADSDOMAIN"/>
</dbReference>
<evidence type="ECO:0000313" key="7">
    <source>
        <dbReference type="EMBL" id="AFX72855.1"/>
    </source>
</evidence>
<keyword evidence="3" id="KW-0238">DNA-binding</keyword>
<dbReference type="Gene3D" id="3.40.1810.10">
    <property type="entry name" value="Transcription factor, MADS-box"/>
    <property type="match status" value="1"/>
</dbReference>
<evidence type="ECO:0000256" key="4">
    <source>
        <dbReference type="ARBA" id="ARBA00023163"/>
    </source>
</evidence>
<evidence type="ECO:0000256" key="2">
    <source>
        <dbReference type="ARBA" id="ARBA00023015"/>
    </source>
</evidence>
<evidence type="ECO:0000256" key="5">
    <source>
        <dbReference type="ARBA" id="ARBA00023242"/>
    </source>
</evidence>
<organism evidence="7">
    <name type="scientific">Aquilegia coerulea</name>
    <name type="common">Rocky mountain columbine</name>
    <dbReference type="NCBI Taxonomy" id="218851"/>
    <lineage>
        <taxon>Eukaryota</taxon>
        <taxon>Viridiplantae</taxon>
        <taxon>Streptophyta</taxon>
        <taxon>Embryophyta</taxon>
        <taxon>Tracheophyta</taxon>
        <taxon>Spermatophyta</taxon>
        <taxon>Magnoliopsida</taxon>
        <taxon>Ranunculales</taxon>
        <taxon>Ranunculaceae</taxon>
        <taxon>Thalictroideae</taxon>
        <taxon>Aquilegia</taxon>
    </lineage>
</organism>
<dbReference type="GO" id="GO:0046983">
    <property type="term" value="F:protein dimerization activity"/>
    <property type="evidence" value="ECO:0007669"/>
    <property type="project" value="InterPro"/>
</dbReference>
<dbReference type="AlphaFoldDB" id="K7X6P3"/>
<evidence type="ECO:0000256" key="3">
    <source>
        <dbReference type="ARBA" id="ARBA00023125"/>
    </source>
</evidence>
<evidence type="ECO:0000259" key="6">
    <source>
        <dbReference type="PROSITE" id="PS50066"/>
    </source>
</evidence>
<dbReference type="InterPro" id="IPR036879">
    <property type="entry name" value="TF_MADSbox_sf"/>
</dbReference>
<sequence length="86" mass="10138">MGKRKIEIKEIDNKKRMNVTFTKRRQGLFKKAFQLSTLCNAQIAILVYSASGKPYLYGNSAFFRFNHQALLQSQSQFIFFFFLPLY</sequence>
<dbReference type="PANTHER" id="PTHR48019">
    <property type="entry name" value="SERUM RESPONSE FACTOR HOMOLOG"/>
    <property type="match status" value="1"/>
</dbReference>
<dbReference type="InterPro" id="IPR050142">
    <property type="entry name" value="MADS-box/MEF2_TF"/>
</dbReference>
<feature type="domain" description="MADS-box" evidence="6">
    <location>
        <begin position="1"/>
        <end position="61"/>
    </location>
</feature>
<reference evidence="7" key="1">
    <citation type="journal article" date="2014" name="Ann. Mo. Bot. Gard.">
        <title>The MADS-Box Gene Family of the Basal Eudicot and Hybrid Aquilegia coerulea Origami' (Ranunculaceae).</title>
        <authorList>
            <person name="Sharma B."/>
            <person name="Kramer E.M."/>
        </authorList>
    </citation>
    <scope>NUCLEOTIDE SEQUENCE</scope>
</reference>
<protein>
    <submittedName>
        <fullName evidence="7">MADS-box protein AGL62</fullName>
    </submittedName>
</protein>